<dbReference type="Pfam" id="PF04073">
    <property type="entry name" value="tRNA_edit"/>
    <property type="match status" value="1"/>
</dbReference>
<evidence type="ECO:0000313" key="2">
    <source>
        <dbReference type="EMBL" id="GGF51323.1"/>
    </source>
</evidence>
<accession>A0A8J2Z1T4</accession>
<dbReference type="Gene3D" id="3.90.960.10">
    <property type="entry name" value="YbaK/aminoacyl-tRNA synthetase-associated domain"/>
    <property type="match status" value="1"/>
</dbReference>
<name>A0A8J2Z1T4_9PROT</name>
<dbReference type="EMBL" id="BMJQ01000039">
    <property type="protein sequence ID" value="GGF51323.1"/>
    <property type="molecule type" value="Genomic_DNA"/>
</dbReference>
<dbReference type="RefSeq" id="WP_189052597.1">
    <property type="nucleotide sequence ID" value="NZ_BMJQ01000039.1"/>
</dbReference>
<dbReference type="InterPro" id="IPR036754">
    <property type="entry name" value="YbaK/aa-tRNA-synt-asso_dom_sf"/>
</dbReference>
<keyword evidence="3" id="KW-1185">Reference proteome</keyword>
<evidence type="ECO:0000313" key="3">
    <source>
        <dbReference type="Proteomes" id="UP000646365"/>
    </source>
</evidence>
<sequence length="161" mass="17631">MTEIFERLVELFTQEKARFRVVAHDAAGRSEHVAEVRGTEIGQGAKALVCELSAAAGEAARHVLAIIPGDRRLDGKKLAQFCGRRKMRFAPAEVAQELTGCVIGSIPPVSFGGLEVICDRELAGRYAEIAFNAGRLDRSIVVMVEDYLRIVQPRLADIQQV</sequence>
<reference evidence="2" key="1">
    <citation type="journal article" date="2014" name="Int. J. Syst. Evol. Microbiol.">
        <title>Complete genome sequence of Corynebacterium casei LMG S-19264T (=DSM 44701T), isolated from a smear-ripened cheese.</title>
        <authorList>
            <consortium name="US DOE Joint Genome Institute (JGI-PGF)"/>
            <person name="Walter F."/>
            <person name="Albersmeier A."/>
            <person name="Kalinowski J."/>
            <person name="Ruckert C."/>
        </authorList>
    </citation>
    <scope>NUCLEOTIDE SEQUENCE</scope>
    <source>
        <strain evidence="2">CGMCC 1.15725</strain>
    </source>
</reference>
<proteinExistence type="predicted"/>
<comment type="caution">
    <text evidence="2">The sequence shown here is derived from an EMBL/GenBank/DDBJ whole genome shotgun (WGS) entry which is preliminary data.</text>
</comment>
<dbReference type="AlphaFoldDB" id="A0A8J2Z1T4"/>
<dbReference type="PANTHER" id="PTHR30411:SF9">
    <property type="entry name" value="MULTIFUNCTIONAL SER_THR-TRNA DEACYLASE PROXP-Y"/>
    <property type="match status" value="1"/>
</dbReference>
<feature type="domain" description="YbaK/aminoacyl-tRNA synthetase-associated" evidence="1">
    <location>
        <begin position="27"/>
        <end position="149"/>
    </location>
</feature>
<dbReference type="SUPFAM" id="SSF55826">
    <property type="entry name" value="YbaK/ProRS associated domain"/>
    <property type="match status" value="1"/>
</dbReference>
<dbReference type="PANTHER" id="PTHR30411">
    <property type="entry name" value="CYTOPLASMIC PROTEIN"/>
    <property type="match status" value="1"/>
</dbReference>
<dbReference type="GO" id="GO:0002161">
    <property type="term" value="F:aminoacyl-tRNA deacylase activity"/>
    <property type="evidence" value="ECO:0007669"/>
    <property type="project" value="InterPro"/>
</dbReference>
<gene>
    <name evidence="2" type="ORF">GCM10011611_67240</name>
</gene>
<protein>
    <recommendedName>
        <fullName evidence="1">YbaK/aminoacyl-tRNA synthetase-associated domain-containing protein</fullName>
    </recommendedName>
</protein>
<evidence type="ECO:0000259" key="1">
    <source>
        <dbReference type="Pfam" id="PF04073"/>
    </source>
</evidence>
<organism evidence="2 3">
    <name type="scientific">Aliidongia dinghuensis</name>
    <dbReference type="NCBI Taxonomy" id="1867774"/>
    <lineage>
        <taxon>Bacteria</taxon>
        <taxon>Pseudomonadati</taxon>
        <taxon>Pseudomonadota</taxon>
        <taxon>Alphaproteobacteria</taxon>
        <taxon>Rhodospirillales</taxon>
        <taxon>Dongiaceae</taxon>
        <taxon>Aliidongia</taxon>
    </lineage>
</organism>
<dbReference type="Proteomes" id="UP000646365">
    <property type="component" value="Unassembled WGS sequence"/>
</dbReference>
<reference evidence="2" key="2">
    <citation type="submission" date="2020-09" db="EMBL/GenBank/DDBJ databases">
        <authorList>
            <person name="Sun Q."/>
            <person name="Zhou Y."/>
        </authorList>
    </citation>
    <scope>NUCLEOTIDE SEQUENCE</scope>
    <source>
        <strain evidence="2">CGMCC 1.15725</strain>
    </source>
</reference>
<dbReference type="InterPro" id="IPR007214">
    <property type="entry name" value="YbaK/aa-tRNA-synth-assoc-dom"/>
</dbReference>